<keyword evidence="1" id="KW-1133">Transmembrane helix</keyword>
<keyword evidence="3" id="KW-1185">Reference proteome</keyword>
<keyword evidence="1" id="KW-0812">Transmembrane</keyword>
<evidence type="ECO:0000256" key="1">
    <source>
        <dbReference type="SAM" id="Phobius"/>
    </source>
</evidence>
<reference evidence="2" key="1">
    <citation type="journal article" date="2020" name="Stud. Mycol.">
        <title>101 Dothideomycetes genomes: a test case for predicting lifestyles and emergence of pathogens.</title>
        <authorList>
            <person name="Haridas S."/>
            <person name="Albert R."/>
            <person name="Binder M."/>
            <person name="Bloem J."/>
            <person name="Labutti K."/>
            <person name="Salamov A."/>
            <person name="Andreopoulos B."/>
            <person name="Baker S."/>
            <person name="Barry K."/>
            <person name="Bills G."/>
            <person name="Bluhm B."/>
            <person name="Cannon C."/>
            <person name="Castanera R."/>
            <person name="Culley D."/>
            <person name="Daum C."/>
            <person name="Ezra D."/>
            <person name="Gonzalez J."/>
            <person name="Henrissat B."/>
            <person name="Kuo A."/>
            <person name="Liang C."/>
            <person name="Lipzen A."/>
            <person name="Lutzoni F."/>
            <person name="Magnuson J."/>
            <person name="Mondo S."/>
            <person name="Nolan M."/>
            <person name="Ohm R."/>
            <person name="Pangilinan J."/>
            <person name="Park H.-J."/>
            <person name="Ramirez L."/>
            <person name="Alfaro M."/>
            <person name="Sun H."/>
            <person name="Tritt A."/>
            <person name="Yoshinaga Y."/>
            <person name="Zwiers L.-H."/>
            <person name="Turgeon B."/>
            <person name="Goodwin S."/>
            <person name="Spatafora J."/>
            <person name="Crous P."/>
            <person name="Grigoriev I."/>
        </authorList>
    </citation>
    <scope>NUCLEOTIDE SEQUENCE</scope>
    <source>
        <strain evidence="2">CBS 110217</strain>
    </source>
</reference>
<feature type="transmembrane region" description="Helical" evidence="1">
    <location>
        <begin position="104"/>
        <end position="122"/>
    </location>
</feature>
<feature type="transmembrane region" description="Helical" evidence="1">
    <location>
        <begin position="66"/>
        <end position="83"/>
    </location>
</feature>
<organism evidence="2 3">
    <name type="scientific">Setomelanomma holmii</name>
    <dbReference type="NCBI Taxonomy" id="210430"/>
    <lineage>
        <taxon>Eukaryota</taxon>
        <taxon>Fungi</taxon>
        <taxon>Dikarya</taxon>
        <taxon>Ascomycota</taxon>
        <taxon>Pezizomycotina</taxon>
        <taxon>Dothideomycetes</taxon>
        <taxon>Pleosporomycetidae</taxon>
        <taxon>Pleosporales</taxon>
        <taxon>Pleosporineae</taxon>
        <taxon>Phaeosphaeriaceae</taxon>
        <taxon>Setomelanomma</taxon>
    </lineage>
</organism>
<name>A0A9P4GYJ3_9PLEO</name>
<dbReference type="AlphaFoldDB" id="A0A9P4GYJ3"/>
<dbReference type="Proteomes" id="UP000799777">
    <property type="component" value="Unassembled WGS sequence"/>
</dbReference>
<feature type="transmembrane region" description="Helical" evidence="1">
    <location>
        <begin position="33"/>
        <end position="54"/>
    </location>
</feature>
<dbReference type="EMBL" id="ML978299">
    <property type="protein sequence ID" value="KAF2024325.1"/>
    <property type="molecule type" value="Genomic_DNA"/>
</dbReference>
<proteinExistence type="predicted"/>
<protein>
    <submittedName>
        <fullName evidence="2">Uncharacterized protein</fullName>
    </submittedName>
</protein>
<accession>A0A9P4GYJ3</accession>
<sequence length="168" mass="19306">MPSRHGELAAQEVGISCNASPPEPSPRSRDRTYFWTVTGVVVTWVTMLNMTFAINDFGTKQFNSKRTFWIALCFIPICIAFFWRSLWYLHRPYVRSRVAPNARIAGSCLIINVWFISCSMFYGCLSNVWVLAVLWFYVMPAVLFVVTAVTCKCLGLTADLSTWRYFGW</sequence>
<evidence type="ECO:0000313" key="3">
    <source>
        <dbReference type="Proteomes" id="UP000799777"/>
    </source>
</evidence>
<gene>
    <name evidence="2" type="ORF">EK21DRAFT_117876</name>
</gene>
<evidence type="ECO:0000313" key="2">
    <source>
        <dbReference type="EMBL" id="KAF2024325.1"/>
    </source>
</evidence>
<keyword evidence="1" id="KW-0472">Membrane</keyword>
<feature type="transmembrane region" description="Helical" evidence="1">
    <location>
        <begin position="128"/>
        <end position="151"/>
    </location>
</feature>
<comment type="caution">
    <text evidence="2">The sequence shown here is derived from an EMBL/GenBank/DDBJ whole genome shotgun (WGS) entry which is preliminary data.</text>
</comment>